<evidence type="ECO:0000313" key="1">
    <source>
        <dbReference type="EMBL" id="CAG9332936.1"/>
    </source>
</evidence>
<comment type="caution">
    <text evidence="1">The sequence shown here is derived from an EMBL/GenBank/DDBJ whole genome shotgun (WGS) entry which is preliminary data.</text>
</comment>
<dbReference type="AlphaFoldDB" id="A0AAU9KG60"/>
<accession>A0AAU9KG60</accession>
<dbReference type="SUPFAM" id="SSF69572">
    <property type="entry name" value="Activating enzymes of the ubiquitin-like proteins"/>
    <property type="match status" value="1"/>
</dbReference>
<organism evidence="1 2">
    <name type="scientific">Blepharisma stoltei</name>
    <dbReference type="NCBI Taxonomy" id="1481888"/>
    <lineage>
        <taxon>Eukaryota</taxon>
        <taxon>Sar</taxon>
        <taxon>Alveolata</taxon>
        <taxon>Ciliophora</taxon>
        <taxon>Postciliodesmatophora</taxon>
        <taxon>Heterotrichea</taxon>
        <taxon>Heterotrichida</taxon>
        <taxon>Blepharismidae</taxon>
        <taxon>Blepharisma</taxon>
    </lineage>
</organism>
<dbReference type="InterPro" id="IPR035985">
    <property type="entry name" value="Ubiquitin-activating_enz"/>
</dbReference>
<dbReference type="Proteomes" id="UP001162131">
    <property type="component" value="Unassembled WGS sequence"/>
</dbReference>
<gene>
    <name evidence="1" type="ORF">BSTOLATCC_MIC57221</name>
</gene>
<reference evidence="1" key="1">
    <citation type="submission" date="2021-09" db="EMBL/GenBank/DDBJ databases">
        <authorList>
            <consortium name="AG Swart"/>
            <person name="Singh M."/>
            <person name="Singh A."/>
            <person name="Seah K."/>
            <person name="Emmerich C."/>
        </authorList>
    </citation>
    <scope>NUCLEOTIDE SEQUENCE</scope>
    <source>
        <strain evidence="1">ATCC30299</strain>
    </source>
</reference>
<sequence length="300" mass="34600">MSCIEDLTKNLCLSRFYWWKLGLFSSLLCICSSLEIIVVYEESNSFWNSNKFLNLSADINSLVELHYCEYSEADKCIDFYESALLVLDLTDLIETQFFISKFCNERKIPHLVVENKLNYFDQLTFSTTPLYLDKLNAFLAVLRYFGWQKGLVIDEKIEQSPKAEFQAYSESFNYLTIESGSNIDELVNRIITPLGTTLYYVFVNSTESYKLQEALMDNNLLIEGNGIVLDQNSGYNCLIDGALIITVQGQEFSYSKEDYINSTIESVFSYLLKNIKTESSLEILFSKYPKWGKGGSWRNN</sequence>
<protein>
    <submittedName>
        <fullName evidence="1">Uncharacterized protein</fullName>
    </submittedName>
</protein>
<keyword evidence="2" id="KW-1185">Reference proteome</keyword>
<proteinExistence type="predicted"/>
<dbReference type="EMBL" id="CAJZBQ010000055">
    <property type="protein sequence ID" value="CAG9332936.1"/>
    <property type="molecule type" value="Genomic_DNA"/>
</dbReference>
<name>A0AAU9KG60_9CILI</name>
<dbReference type="GO" id="GO:0008641">
    <property type="term" value="F:ubiquitin-like modifier activating enzyme activity"/>
    <property type="evidence" value="ECO:0007669"/>
    <property type="project" value="InterPro"/>
</dbReference>
<evidence type="ECO:0000313" key="2">
    <source>
        <dbReference type="Proteomes" id="UP001162131"/>
    </source>
</evidence>